<dbReference type="GO" id="GO:0003899">
    <property type="term" value="F:DNA-directed RNA polymerase activity"/>
    <property type="evidence" value="ECO:0007669"/>
    <property type="project" value="InterPro"/>
</dbReference>
<evidence type="ECO:0008006" key="3">
    <source>
        <dbReference type="Google" id="ProtNLM"/>
    </source>
</evidence>
<dbReference type="EMBL" id="BJYU01000221">
    <property type="protein sequence ID" value="GEO18650.1"/>
    <property type="molecule type" value="Genomic_DNA"/>
</dbReference>
<dbReference type="AlphaFoldDB" id="A0A512C355"/>
<dbReference type="Gene3D" id="1.10.150.20">
    <property type="entry name" value="5' to 3' exonuclease, C-terminal subdomain"/>
    <property type="match status" value="1"/>
</dbReference>
<dbReference type="GO" id="GO:0003677">
    <property type="term" value="F:DNA binding"/>
    <property type="evidence" value="ECO:0007669"/>
    <property type="project" value="InterPro"/>
</dbReference>
<dbReference type="Proteomes" id="UP000321085">
    <property type="component" value="Unassembled WGS sequence"/>
</dbReference>
<dbReference type="SUPFAM" id="SSF47789">
    <property type="entry name" value="C-terminal domain of RNA polymerase alpha subunit"/>
    <property type="match status" value="1"/>
</dbReference>
<dbReference type="GO" id="GO:0006351">
    <property type="term" value="P:DNA-templated transcription"/>
    <property type="evidence" value="ECO:0007669"/>
    <property type="project" value="InterPro"/>
</dbReference>
<organism evidence="1 2">
    <name type="scientific">Microvirga aerophila</name>
    <dbReference type="NCBI Taxonomy" id="670291"/>
    <lineage>
        <taxon>Bacteria</taxon>
        <taxon>Pseudomonadati</taxon>
        <taxon>Pseudomonadota</taxon>
        <taxon>Alphaproteobacteria</taxon>
        <taxon>Hyphomicrobiales</taxon>
        <taxon>Methylobacteriaceae</taxon>
        <taxon>Microvirga</taxon>
    </lineage>
</organism>
<comment type="caution">
    <text evidence="1">The sequence shown here is derived from an EMBL/GenBank/DDBJ whole genome shotgun (WGS) entry which is preliminary data.</text>
</comment>
<protein>
    <recommendedName>
        <fullName evidence="3">RNA polymerase alpha subunit C-terminal domain-containing protein</fullName>
    </recommendedName>
</protein>
<keyword evidence="2" id="KW-1185">Reference proteome</keyword>
<evidence type="ECO:0000313" key="1">
    <source>
        <dbReference type="EMBL" id="GEO18650.1"/>
    </source>
</evidence>
<sequence>MPHGKWERLEEGPIRGLRLPLNAWAALRREGITTIGQLRAVADRLETFPGIGPKTAQIIREELARVTAARKPF</sequence>
<accession>A0A512C355</accession>
<name>A0A512C355_9HYPH</name>
<gene>
    <name evidence="1" type="ORF">MAE02_63460</name>
</gene>
<reference evidence="1 2" key="1">
    <citation type="submission" date="2019-07" db="EMBL/GenBank/DDBJ databases">
        <title>Whole genome shotgun sequence of Microvirga aerophila NBRC 106136.</title>
        <authorList>
            <person name="Hosoyama A."/>
            <person name="Uohara A."/>
            <person name="Ohji S."/>
            <person name="Ichikawa N."/>
        </authorList>
    </citation>
    <scope>NUCLEOTIDE SEQUENCE [LARGE SCALE GENOMIC DNA]</scope>
    <source>
        <strain evidence="1 2">NBRC 106136</strain>
    </source>
</reference>
<evidence type="ECO:0000313" key="2">
    <source>
        <dbReference type="Proteomes" id="UP000321085"/>
    </source>
</evidence>
<dbReference type="RefSeq" id="WP_147023124.1">
    <property type="nucleotide sequence ID" value="NZ_BJYU01000221.1"/>
</dbReference>
<proteinExistence type="predicted"/>